<dbReference type="AlphaFoldDB" id="A0A1I8AGS8"/>
<evidence type="ECO:0000313" key="3">
    <source>
        <dbReference type="WBParaSite" id="L893_g5589.t1"/>
    </source>
</evidence>
<proteinExistence type="predicted"/>
<feature type="compositionally biased region" description="Polar residues" evidence="1">
    <location>
        <begin position="43"/>
        <end position="56"/>
    </location>
</feature>
<name>A0A1I8AGS8_9BILA</name>
<protein>
    <submittedName>
        <fullName evidence="3">Uncharacterized protein</fullName>
    </submittedName>
</protein>
<evidence type="ECO:0000256" key="1">
    <source>
        <dbReference type="SAM" id="MobiDB-lite"/>
    </source>
</evidence>
<reference evidence="3" key="1">
    <citation type="submission" date="2016-11" db="UniProtKB">
        <authorList>
            <consortium name="WormBaseParasite"/>
        </authorList>
    </citation>
    <scope>IDENTIFICATION</scope>
</reference>
<dbReference type="Proteomes" id="UP000095287">
    <property type="component" value="Unplaced"/>
</dbReference>
<feature type="region of interest" description="Disordered" evidence="1">
    <location>
        <begin position="97"/>
        <end position="119"/>
    </location>
</feature>
<keyword evidence="2" id="KW-1185">Reference proteome</keyword>
<feature type="region of interest" description="Disordered" evidence="1">
    <location>
        <begin position="36"/>
        <end position="56"/>
    </location>
</feature>
<sequence length="119" mass="13342">MDQPRLITSAIPFCKVYLYYGRWTCATSSTSARHMNPLHSHLTKGQTKPQPLDSNTPLLQVSITTNPPGNDCLRKRSIEVTMPLSYQERVIYQRVPIDAGNHASPEPDLPQRGKRARGA</sequence>
<accession>A0A1I8AGS8</accession>
<evidence type="ECO:0000313" key="2">
    <source>
        <dbReference type="Proteomes" id="UP000095287"/>
    </source>
</evidence>
<organism evidence="2 3">
    <name type="scientific">Steinernema glaseri</name>
    <dbReference type="NCBI Taxonomy" id="37863"/>
    <lineage>
        <taxon>Eukaryota</taxon>
        <taxon>Metazoa</taxon>
        <taxon>Ecdysozoa</taxon>
        <taxon>Nematoda</taxon>
        <taxon>Chromadorea</taxon>
        <taxon>Rhabditida</taxon>
        <taxon>Tylenchina</taxon>
        <taxon>Panagrolaimomorpha</taxon>
        <taxon>Strongyloidoidea</taxon>
        <taxon>Steinernematidae</taxon>
        <taxon>Steinernema</taxon>
    </lineage>
</organism>
<dbReference type="WBParaSite" id="L893_g5589.t1">
    <property type="protein sequence ID" value="L893_g5589.t1"/>
    <property type="gene ID" value="L893_g5589"/>
</dbReference>